<accession>A0A3P6RHK7</accession>
<dbReference type="OrthoDB" id="5873855at2759"/>
<organism evidence="2 3">
    <name type="scientific">Cylicostephanus goldi</name>
    <name type="common">Nematode worm</name>
    <dbReference type="NCBI Taxonomy" id="71465"/>
    <lineage>
        <taxon>Eukaryota</taxon>
        <taxon>Metazoa</taxon>
        <taxon>Ecdysozoa</taxon>
        <taxon>Nematoda</taxon>
        <taxon>Chromadorea</taxon>
        <taxon>Rhabditida</taxon>
        <taxon>Rhabditina</taxon>
        <taxon>Rhabditomorpha</taxon>
        <taxon>Strongyloidea</taxon>
        <taxon>Strongylidae</taxon>
        <taxon>Cylicostephanus</taxon>
    </lineage>
</organism>
<protein>
    <submittedName>
        <fullName evidence="2">Uncharacterized protein</fullName>
    </submittedName>
</protein>
<dbReference type="EMBL" id="UYRV01013836">
    <property type="protein sequence ID" value="VDK59889.1"/>
    <property type="molecule type" value="Genomic_DNA"/>
</dbReference>
<gene>
    <name evidence="2" type="ORF">CGOC_LOCUS4824</name>
</gene>
<proteinExistence type="predicted"/>
<dbReference type="Proteomes" id="UP000271889">
    <property type="component" value="Unassembled WGS sequence"/>
</dbReference>
<feature type="compositionally biased region" description="Basic and acidic residues" evidence="1">
    <location>
        <begin position="116"/>
        <end position="137"/>
    </location>
</feature>
<keyword evidence="3" id="KW-1185">Reference proteome</keyword>
<reference evidence="2 3" key="1">
    <citation type="submission" date="2018-11" db="EMBL/GenBank/DDBJ databases">
        <authorList>
            <consortium name="Pathogen Informatics"/>
        </authorList>
    </citation>
    <scope>NUCLEOTIDE SEQUENCE [LARGE SCALE GENOMIC DNA]</scope>
</reference>
<name>A0A3P6RHK7_CYLGO</name>
<evidence type="ECO:0000313" key="2">
    <source>
        <dbReference type="EMBL" id="VDK59889.1"/>
    </source>
</evidence>
<sequence>MQEQTIRQTDLNRLCLLLRIQIKECYQNARKRAPEIRIRHNKVEISGVGTYDPVVLCRRLKWNLPEWHGTPMEELMDLRLKKEQEAGSLVLGELALPGLTAEEQSEGRMLQANKENWTEVVKKKKRPSQDSRDDNGATKKYKKADMASTSRA</sequence>
<evidence type="ECO:0000313" key="3">
    <source>
        <dbReference type="Proteomes" id="UP000271889"/>
    </source>
</evidence>
<dbReference type="AlphaFoldDB" id="A0A3P6RHK7"/>
<evidence type="ECO:0000256" key="1">
    <source>
        <dbReference type="SAM" id="MobiDB-lite"/>
    </source>
</evidence>
<feature type="region of interest" description="Disordered" evidence="1">
    <location>
        <begin position="103"/>
        <end position="152"/>
    </location>
</feature>